<dbReference type="EMBL" id="AFBI03000061">
    <property type="protein sequence ID" value="EJW02664.1"/>
    <property type="molecule type" value="Genomic_DNA"/>
</dbReference>
<feature type="chain" id="PRO_5012903953" evidence="1">
    <location>
        <begin position="16"/>
        <end position="332"/>
    </location>
</feature>
<reference evidence="3" key="2">
    <citation type="submission" date="2015-07" db="EMBL/GenBank/DDBJ databases">
        <title>Contrasting host-pathogen interactions and genome evolution in two generalist and specialist microsporidian pathogens of mosquitoes.</title>
        <authorList>
            <consortium name="The Broad Institute Genomics Platform"/>
            <consortium name="The Broad Institute Genome Sequencing Center for Infectious Disease"/>
            <person name="Cuomo C.A."/>
            <person name="Sanscrainte N.D."/>
            <person name="Goldberg J.M."/>
            <person name="Heiman D."/>
            <person name="Young S."/>
            <person name="Zeng Q."/>
            <person name="Becnel J.J."/>
            <person name="Birren B.W."/>
        </authorList>
    </citation>
    <scope>NUCLEOTIDE SEQUENCE [LARGE SCALE GENOMIC DNA]</scope>
    <source>
        <strain evidence="3">USNM 41457</strain>
    </source>
</reference>
<proteinExistence type="predicted"/>
<keyword evidence="3" id="KW-1185">Reference proteome</keyword>
<dbReference type="Proteomes" id="UP000003163">
    <property type="component" value="Unassembled WGS sequence"/>
</dbReference>
<dbReference type="HOGENOM" id="CLU_836854_0_0_1"/>
<reference evidence="2 3" key="1">
    <citation type="submission" date="2011-08" db="EMBL/GenBank/DDBJ databases">
        <authorList>
            <person name="Liu Z.J."/>
            <person name="Shi F.L."/>
            <person name="Lu J.Q."/>
            <person name="Li M."/>
            <person name="Wang Z.L."/>
        </authorList>
    </citation>
    <scope>NUCLEOTIDE SEQUENCE [LARGE SCALE GENOMIC DNA]</scope>
    <source>
        <strain evidence="2 3">USNM 41457</strain>
    </source>
</reference>
<keyword evidence="1" id="KW-0732">Signal</keyword>
<organism evidence="2 3">
    <name type="scientific">Edhazardia aedis (strain USNM 41457)</name>
    <name type="common">Microsporidian parasite</name>
    <dbReference type="NCBI Taxonomy" id="1003232"/>
    <lineage>
        <taxon>Eukaryota</taxon>
        <taxon>Fungi</taxon>
        <taxon>Fungi incertae sedis</taxon>
        <taxon>Microsporidia</taxon>
        <taxon>Edhazardia</taxon>
    </lineage>
</organism>
<name>J9D561_EDHAE</name>
<gene>
    <name evidence="2" type="ORF">EDEG_02935</name>
</gene>
<evidence type="ECO:0000313" key="3">
    <source>
        <dbReference type="Proteomes" id="UP000003163"/>
    </source>
</evidence>
<evidence type="ECO:0000256" key="1">
    <source>
        <dbReference type="SAM" id="SignalP"/>
    </source>
</evidence>
<dbReference type="InParanoid" id="J9D561"/>
<protein>
    <submittedName>
        <fullName evidence="2">Uncharacterized protein</fullName>
    </submittedName>
</protein>
<accession>J9D561</accession>
<feature type="signal peptide" evidence="1">
    <location>
        <begin position="1"/>
        <end position="15"/>
    </location>
</feature>
<comment type="caution">
    <text evidence="2">The sequence shown here is derived from an EMBL/GenBank/DDBJ whole genome shotgun (WGS) entry which is preliminary data.</text>
</comment>
<dbReference type="AlphaFoldDB" id="J9D561"/>
<sequence length="332" mass="39140">MSEIVFWLFLFVVLATKTINNNRISSNMNLYISDTMKSESPEDSESSTKTHSTEFESINNLEMYKDPFIVKALTTEKPKSKKKWCDSLHRFGKKNKYKYKRPYYKCITFHEIGLHEIRLGCVVFKINFSMTEIHIITIGNTWIIKKTQELQKDWFCIEFDNSEKKVKTSFYYSIFSGSQYLFGKLDDGSDNFWCIEVRSDHTLSDKNCKNTEYMCEYMIHLTKKQYGMYDPKTNKIVFELNSNKCRFSVDICNDANDKSTSFCFSKYLTNNEFGHYLNLKIGKDNTTIRTQFFELVFNTKSDLYDCIYKTENIPSKITEKTGNFFDNQVSNV</sequence>
<evidence type="ECO:0000313" key="2">
    <source>
        <dbReference type="EMBL" id="EJW02664.1"/>
    </source>
</evidence>
<dbReference type="VEuPathDB" id="MicrosporidiaDB:EDEG_02935"/>